<gene>
    <name evidence="1" type="ORF">Patl1_02821</name>
</gene>
<keyword evidence="2" id="KW-1185">Reference proteome</keyword>
<evidence type="ECO:0000313" key="2">
    <source>
        <dbReference type="Proteomes" id="UP001164250"/>
    </source>
</evidence>
<reference evidence="2" key="1">
    <citation type="journal article" date="2023" name="G3 (Bethesda)">
        <title>Genome assembly and association tests identify interacting loci associated with vigor, precocity, and sex in interspecific pistachio rootstocks.</title>
        <authorList>
            <person name="Palmer W."/>
            <person name="Jacygrad E."/>
            <person name="Sagayaradj S."/>
            <person name="Cavanaugh K."/>
            <person name="Han R."/>
            <person name="Bertier L."/>
            <person name="Beede B."/>
            <person name="Kafkas S."/>
            <person name="Golino D."/>
            <person name="Preece J."/>
            <person name="Michelmore R."/>
        </authorList>
    </citation>
    <scope>NUCLEOTIDE SEQUENCE [LARGE SCALE GENOMIC DNA]</scope>
</reference>
<sequence>MVATEEICLKETEPGEEKQVECLSPAFEEKSIIGTETKETMVENVDIDEKPVDISNLGEKSDKEIPTAADQATEKIENIKENEVPHVGSEDKKYATTDEMPLEETSEEVECSTTTSKEQEFMTSEAKETTNPSNVSELEPVDTEKEPANEEVQRERFEDLYVHPELDQDKPLSVSEDVEISKREEARELADHTDDCTSKTLEDVESSIPTPTKEKTEDANPVDEALKSTGTSVICTEIGKDILEKEIFEGKEGVEIVESANRDQMLQHASEAGAEDESNEILHESDKNQTEENCSDIQNQENENEIHEKEELKLEADDGKQQNANETIKAVNLAEEALEGVEQSNDNEDIKEPVVEEEHGINELPGLSIVGERTDEVQDSSPVYSEHTSTVDSKEKTETESSKVEESSILEREASFTKQSEEQKVQDCSIEPPAESDEKIEDITETSQNHNATLTTVTETILGEAQLHDKLVTDQGEPCPETNEIEYTQQGKEVNSMKIEETSSDLTSELQTKDLGLAKTESMTVENIVTGEPEEIKIVSAAVYESKGQGAEENDFEKSLTMEKLDQVPANDHNNAEKKNEATENLYTVEAEENKVTSNAVDETQNQGAEGTAETRNSQTIVTMDQVPSSNCEHADEDSPMLETPNADEVNEAKVVGEAISESNDQGTEESGESPSVEKLDYVPTSNSEDVVEGDVPEENPETDGISETKIALDIVYQSKEQGTNDSDETGKSPTAEKPDADKSEEACKETSDHGVIGAQGIDPVAKDEIAADQTPLAEKLEERILTLTSELPFEHGATTTVENIEEEKTEKMVKLEDEGPEDSSAAKSTEEISSHMERRVQLKYTEKKARTPDGDIQLEHPEDENKIKCIDSSSESKDIVDVARPTEKACDLKSETSEKAFESFLESDVSNMKAEEIQCQKTSEASKEEIKEEKEVAETYQPNSLSEEKMKEGLQEDELKPGECTGEKINIILDTTVTGSQAEELPMETGKATASETIIEQVDEDRSLEDPDRVSAGNKITKESFPNESTGKNVEESAIKLDSINQESFESGMTGARTEIDEECNTEILQNESFEEFEKGSKLVQETQKSEETSFATSEKQITREANTIDCPETLASIGNEHVPPVLQEGILETSQNVEAEDFTKGVRSEAKEVRHGEDIIEESTLVDSDKALSSNLFQKSTKVDEDVKKEREPTGGKEEMQNEEAESYEEEGDEHKKTDSGSDAPVMVEASRDMEVKVVAHKKSILSGVGSKVKHSISKVKKAITGKSSHHSKPVSPK</sequence>
<comment type="caution">
    <text evidence="1">The sequence shown here is derived from an EMBL/GenBank/DDBJ whole genome shotgun (WGS) entry which is preliminary data.</text>
</comment>
<protein>
    <submittedName>
        <fullName evidence="1">Uncharacterized protein</fullName>
    </submittedName>
</protein>
<proteinExistence type="predicted"/>
<evidence type="ECO:0000313" key="1">
    <source>
        <dbReference type="EMBL" id="KAJ0112828.1"/>
    </source>
</evidence>
<organism evidence="1 2">
    <name type="scientific">Pistacia atlantica</name>
    <dbReference type="NCBI Taxonomy" id="434234"/>
    <lineage>
        <taxon>Eukaryota</taxon>
        <taxon>Viridiplantae</taxon>
        <taxon>Streptophyta</taxon>
        <taxon>Embryophyta</taxon>
        <taxon>Tracheophyta</taxon>
        <taxon>Spermatophyta</taxon>
        <taxon>Magnoliopsida</taxon>
        <taxon>eudicotyledons</taxon>
        <taxon>Gunneridae</taxon>
        <taxon>Pentapetalae</taxon>
        <taxon>rosids</taxon>
        <taxon>malvids</taxon>
        <taxon>Sapindales</taxon>
        <taxon>Anacardiaceae</taxon>
        <taxon>Pistacia</taxon>
    </lineage>
</organism>
<accession>A0ACC1CAY8</accession>
<name>A0ACC1CAY8_9ROSI</name>
<dbReference type="Proteomes" id="UP001164250">
    <property type="component" value="Chromosome 1"/>
</dbReference>
<dbReference type="EMBL" id="CM047897">
    <property type="protein sequence ID" value="KAJ0112828.1"/>
    <property type="molecule type" value="Genomic_DNA"/>
</dbReference>